<dbReference type="CDD" id="cd02932">
    <property type="entry name" value="OYE_YqiM_FMN"/>
    <property type="match status" value="1"/>
</dbReference>
<keyword evidence="5" id="KW-0560">Oxidoreductase</keyword>
<dbReference type="GO" id="GO:0010181">
    <property type="term" value="F:FMN binding"/>
    <property type="evidence" value="ECO:0007669"/>
    <property type="project" value="InterPro"/>
</dbReference>
<evidence type="ECO:0000256" key="2">
    <source>
        <dbReference type="ARBA" id="ARBA00022630"/>
    </source>
</evidence>
<sequence length="354" mass="38753">MTNLFDPITLRKTTFQNRVWVSPMCQYKANDGLISEWHFAHLNAFATGAPGLIMVEASGVVPEGRISIGCTGIWNDEQAKAFKPIINFAHSQNVKIGIQLAHAGRKASTMRPWDDHQIAAANEGGWETVSASPLAYSKMPVPRALKIPEIHALTNSFVDAALRSVAVGFDVLEIHAAHGYLFHQFYSPLSNERSDEYGGSFENRIRFLLETTKAIRAAIPTDTVLFVRISASDWVEGGWNIIDAVELSKALKELGVDLIDASSAGNSPDQKIKVEPGFQVPFATAIRTEVGIPTSAVGLITTPEQAQHIVESNEADAIFLAREMIRNPRWALSAAEKLGVKIKWPASLERGQTL</sequence>
<evidence type="ECO:0000313" key="8">
    <source>
        <dbReference type="EMBL" id="CAB4790462.1"/>
    </source>
</evidence>
<comment type="cofactor">
    <cofactor evidence="1">
        <name>FMN</name>
        <dbReference type="ChEBI" id="CHEBI:58210"/>
    </cofactor>
</comment>
<accession>A0A6J7MHC0</accession>
<protein>
    <submittedName>
        <fullName evidence="9">Unannotated protein</fullName>
    </submittedName>
</protein>
<keyword evidence="2" id="KW-0285">Flavoprotein</keyword>
<dbReference type="Gene3D" id="3.20.20.70">
    <property type="entry name" value="Aldolase class I"/>
    <property type="match status" value="1"/>
</dbReference>
<dbReference type="SUPFAM" id="SSF51395">
    <property type="entry name" value="FMN-linked oxidoreductases"/>
    <property type="match status" value="1"/>
</dbReference>
<dbReference type="GO" id="GO:0050661">
    <property type="term" value="F:NADP binding"/>
    <property type="evidence" value="ECO:0007669"/>
    <property type="project" value="InterPro"/>
</dbReference>
<dbReference type="InterPro" id="IPR044152">
    <property type="entry name" value="YqjM-like"/>
</dbReference>
<dbReference type="EMBL" id="CAEZWY010000067">
    <property type="protein sequence ID" value="CAB4673207.1"/>
    <property type="molecule type" value="Genomic_DNA"/>
</dbReference>
<dbReference type="PANTHER" id="PTHR43303">
    <property type="entry name" value="NADPH DEHYDROGENASE C23G7.10C-RELATED"/>
    <property type="match status" value="1"/>
</dbReference>
<evidence type="ECO:0000259" key="6">
    <source>
        <dbReference type="Pfam" id="PF00724"/>
    </source>
</evidence>
<evidence type="ECO:0000256" key="3">
    <source>
        <dbReference type="ARBA" id="ARBA00022643"/>
    </source>
</evidence>
<evidence type="ECO:0000256" key="1">
    <source>
        <dbReference type="ARBA" id="ARBA00001917"/>
    </source>
</evidence>
<gene>
    <name evidence="7" type="ORF">UFOPK2312_00687</name>
    <name evidence="8" type="ORF">UFOPK2982_00523</name>
    <name evidence="9" type="ORF">UFOPK3948_00690</name>
</gene>
<organism evidence="9">
    <name type="scientific">freshwater metagenome</name>
    <dbReference type="NCBI Taxonomy" id="449393"/>
    <lineage>
        <taxon>unclassified sequences</taxon>
        <taxon>metagenomes</taxon>
        <taxon>ecological metagenomes</taxon>
    </lineage>
</organism>
<evidence type="ECO:0000256" key="5">
    <source>
        <dbReference type="ARBA" id="ARBA00023002"/>
    </source>
</evidence>
<name>A0A6J7MHC0_9ZZZZ</name>
<dbReference type="InterPro" id="IPR001155">
    <property type="entry name" value="OxRdtase_FMN_N"/>
</dbReference>
<dbReference type="EMBL" id="CAFAAE010000058">
    <property type="protein sequence ID" value="CAB4790462.1"/>
    <property type="molecule type" value="Genomic_DNA"/>
</dbReference>
<feature type="domain" description="NADH:flavin oxidoreductase/NADH oxidase N-terminal" evidence="6">
    <location>
        <begin position="3"/>
        <end position="337"/>
    </location>
</feature>
<dbReference type="GO" id="GO:0003959">
    <property type="term" value="F:NADPH dehydrogenase activity"/>
    <property type="evidence" value="ECO:0007669"/>
    <property type="project" value="InterPro"/>
</dbReference>
<evidence type="ECO:0000313" key="9">
    <source>
        <dbReference type="EMBL" id="CAB4980066.1"/>
    </source>
</evidence>
<keyword evidence="3" id="KW-0288">FMN</keyword>
<dbReference type="EMBL" id="CAFBOI010000075">
    <property type="protein sequence ID" value="CAB4980066.1"/>
    <property type="molecule type" value="Genomic_DNA"/>
</dbReference>
<reference evidence="9" key="1">
    <citation type="submission" date="2020-05" db="EMBL/GenBank/DDBJ databases">
        <authorList>
            <person name="Chiriac C."/>
            <person name="Salcher M."/>
            <person name="Ghai R."/>
            <person name="Kavagutti S V."/>
        </authorList>
    </citation>
    <scope>NUCLEOTIDE SEQUENCE</scope>
</reference>
<evidence type="ECO:0000256" key="4">
    <source>
        <dbReference type="ARBA" id="ARBA00022857"/>
    </source>
</evidence>
<keyword evidence="4" id="KW-0521">NADP</keyword>
<proteinExistence type="predicted"/>
<dbReference type="InterPro" id="IPR013785">
    <property type="entry name" value="Aldolase_TIM"/>
</dbReference>
<dbReference type="PANTHER" id="PTHR43303:SF4">
    <property type="entry name" value="NADPH DEHYDROGENASE C23G7.10C-RELATED"/>
    <property type="match status" value="1"/>
</dbReference>
<evidence type="ECO:0000313" key="7">
    <source>
        <dbReference type="EMBL" id="CAB4673207.1"/>
    </source>
</evidence>
<dbReference type="AlphaFoldDB" id="A0A6J7MHC0"/>
<dbReference type="Pfam" id="PF00724">
    <property type="entry name" value="Oxidored_FMN"/>
    <property type="match status" value="1"/>
</dbReference>